<dbReference type="OrthoDB" id="49685at2"/>
<dbReference type="InterPro" id="IPR043129">
    <property type="entry name" value="ATPase_NBD"/>
</dbReference>
<evidence type="ECO:0000313" key="2">
    <source>
        <dbReference type="EMBL" id="SDF16310.1"/>
    </source>
</evidence>
<dbReference type="EMBL" id="FNAV01000013">
    <property type="protein sequence ID" value="SDF16310.1"/>
    <property type="molecule type" value="Genomic_DNA"/>
</dbReference>
<evidence type="ECO:0000313" key="3">
    <source>
        <dbReference type="Proteomes" id="UP000198994"/>
    </source>
</evidence>
<evidence type="ECO:0000256" key="1">
    <source>
        <dbReference type="ARBA" id="ARBA00006479"/>
    </source>
</evidence>
<reference evidence="3" key="1">
    <citation type="submission" date="2016-10" db="EMBL/GenBank/DDBJ databases">
        <authorList>
            <person name="Varghese N."/>
            <person name="Submissions S."/>
        </authorList>
    </citation>
    <scope>NUCLEOTIDE SEQUENCE [LARGE SCALE GENOMIC DNA]</scope>
    <source>
        <strain evidence="3">DSM 10146</strain>
    </source>
</reference>
<dbReference type="AlphaFoldDB" id="A0A1G7IUE1"/>
<dbReference type="SUPFAM" id="SSF53067">
    <property type="entry name" value="Actin-like ATPase domain"/>
    <property type="match status" value="1"/>
</dbReference>
<organism evidence="2 3">
    <name type="scientific">Salipiger thiooxidans</name>
    <dbReference type="NCBI Taxonomy" id="282683"/>
    <lineage>
        <taxon>Bacteria</taxon>
        <taxon>Pseudomonadati</taxon>
        <taxon>Pseudomonadota</taxon>
        <taxon>Alphaproteobacteria</taxon>
        <taxon>Rhodobacterales</taxon>
        <taxon>Roseobacteraceae</taxon>
        <taxon>Salipiger</taxon>
    </lineage>
</organism>
<comment type="similarity">
    <text evidence="1">Belongs to the ROK (NagC/XylR) family.</text>
</comment>
<sequence>MDGNDRIGARSGVNQIGVRAHNERLILSLVRRGGGLPGAEIAKLTALSPQTVSNILRKLENDGFLRRGAPQRGRVGKPSIPMQIDPDGALSFGMKLGRRSADLAVLDLSGRVLGQSQLTYRYPMPAEIFAYLREGMDELSLSLTPHQRARLAGIGVAAPAEIWSWVDVLGAPADFSVWSGVDFAAEVAAFSDLPLFQVNDATAACRAEHVFGRGLDLTDYAYFFIGSFVGGGVALNGSVVEGLKGNAGAFGAIRVRGQEGGTAALIDEASLYLLENALTGAGVPAGALWHQPQDWSGLGPALDLWIARSARALADAARAVCAVIDFPVVLIDGALPTDVRARLVAATRAELAHLDLRGLTAPSIEEAAVGGNARVIGAATAPAMAKFFEF</sequence>
<dbReference type="InterPro" id="IPR000600">
    <property type="entry name" value="ROK"/>
</dbReference>
<keyword evidence="3" id="KW-1185">Reference proteome</keyword>
<dbReference type="PANTHER" id="PTHR18964">
    <property type="entry name" value="ROK (REPRESSOR, ORF, KINASE) FAMILY"/>
    <property type="match status" value="1"/>
</dbReference>
<gene>
    <name evidence="2" type="ORF">SAMN04488105_113173</name>
</gene>
<dbReference type="InterPro" id="IPR036390">
    <property type="entry name" value="WH_DNA-bd_sf"/>
</dbReference>
<proteinExistence type="inferred from homology"/>
<dbReference type="InterPro" id="IPR036388">
    <property type="entry name" value="WH-like_DNA-bd_sf"/>
</dbReference>
<dbReference type="CDD" id="cd23763">
    <property type="entry name" value="ASKHA_ATPase_ROK"/>
    <property type="match status" value="1"/>
</dbReference>
<name>A0A1G7IUE1_9RHOB</name>
<dbReference type="RefSeq" id="WP_008885184.1">
    <property type="nucleotide sequence ID" value="NZ_FNAV01000013.1"/>
</dbReference>
<dbReference type="SUPFAM" id="SSF46785">
    <property type="entry name" value="Winged helix' DNA-binding domain"/>
    <property type="match status" value="1"/>
</dbReference>
<dbReference type="Pfam" id="PF00480">
    <property type="entry name" value="ROK"/>
    <property type="match status" value="1"/>
</dbReference>
<protein>
    <submittedName>
        <fullName evidence="2">Transcriptional regulator, MarR family</fullName>
    </submittedName>
</protein>
<dbReference type="PANTHER" id="PTHR18964:SF149">
    <property type="entry name" value="BIFUNCTIONAL UDP-N-ACETYLGLUCOSAMINE 2-EPIMERASE_N-ACETYLMANNOSAMINE KINASE"/>
    <property type="match status" value="1"/>
</dbReference>
<accession>A0A1G7IUE1</accession>
<dbReference type="Gene3D" id="1.10.10.10">
    <property type="entry name" value="Winged helix-like DNA-binding domain superfamily/Winged helix DNA-binding domain"/>
    <property type="match status" value="1"/>
</dbReference>
<dbReference type="Pfam" id="PF13412">
    <property type="entry name" value="HTH_24"/>
    <property type="match status" value="1"/>
</dbReference>
<dbReference type="STRING" id="282683.SAMN04488105_113173"/>
<dbReference type="Gene3D" id="3.30.420.40">
    <property type="match status" value="2"/>
</dbReference>
<dbReference type="Proteomes" id="UP000198994">
    <property type="component" value="Unassembled WGS sequence"/>
</dbReference>